<reference evidence="1 2" key="2">
    <citation type="submission" date="2015-01" db="EMBL/GenBank/DDBJ databases">
        <authorList>
            <consortium name="NBRP consortium"/>
            <person name="Sawabe T."/>
            <person name="Meirelles P."/>
            <person name="Feng G."/>
            <person name="Sayaka M."/>
            <person name="Hattori M."/>
            <person name="Ohkuma M."/>
        </authorList>
    </citation>
    <scope>NUCLEOTIDE SEQUENCE [LARGE SCALE GENOMIC DNA]</scope>
    <source>
        <strain evidence="1 2">JCM19232</strain>
    </source>
</reference>
<evidence type="ECO:0000313" key="2">
    <source>
        <dbReference type="Proteomes" id="UP000031670"/>
    </source>
</evidence>
<reference evidence="1 2" key="1">
    <citation type="submission" date="2015-01" db="EMBL/GenBank/DDBJ databases">
        <title>Vibrio sp. C5 JCM 19232 whole genome shotgun sequence.</title>
        <authorList>
            <person name="Sawabe T."/>
            <person name="Meirelles P."/>
            <person name="Feng G."/>
            <person name="Sayaka M."/>
            <person name="Hattori M."/>
            <person name="Ohkuma M."/>
        </authorList>
    </citation>
    <scope>NUCLEOTIDE SEQUENCE [LARGE SCALE GENOMIC DNA]</scope>
    <source>
        <strain evidence="1 2">JCM19232</strain>
    </source>
</reference>
<name>A0A0B8P3K9_9VIBR</name>
<proteinExistence type="predicted"/>
<dbReference type="PROSITE" id="PS51257">
    <property type="entry name" value="PROKAR_LIPOPROTEIN"/>
    <property type="match status" value="1"/>
</dbReference>
<dbReference type="EMBL" id="BBSA01000003">
    <property type="protein sequence ID" value="GAM61355.1"/>
    <property type="molecule type" value="Genomic_DNA"/>
</dbReference>
<accession>A0A0B8P3K9</accession>
<gene>
    <name evidence="1" type="ORF">JCM19232_5656</name>
</gene>
<protein>
    <submittedName>
        <fullName evidence="1">Chromosome segregation ATPase</fullName>
    </submittedName>
</protein>
<sequence length="567" mass="62750">MNKYTVIALALSATLTGCGSDDSSDAPIDQGNNLPDIPPIVTSPTDGQFIDAAVSGLAYTTSSGGVGVTDTEGGFEFAPNDTITFYLGGTSGLKIGAASSRDILTPFEATGSYRRASNLAIILQSLDRQFGSQGDEVLTVPEKLQSVQDTEISELLSELSLDQDYEEISAFLNNVGVDSENIVTVDDALFHMEESFEALQRGIEEDNPFSVQDGRKLRQISVTHFETALGHTYVHADKLLSEELFEKTRGLSHVDLQLNTDTAVELAGSNDYELSGNDAEEYLNCLIVGGNFADNICDKTTIPRDSLEELFNYLILHADHAKEEDETLAYEELEKWMPFKVENTVQLNHYTAKQLINDTDIGEAHAWQQETVAGAYDPITEVYSQIREKTEFPRGIDCSDGNCEPVRVTESVSFTYLIPDSGVDRYVDFVGEWEDTQICRDGQTARMVFEFDDDGVSIRGSECNRDGTAVDIGNEAFSYDALSAMDYWWFNQTDRESKATLTELNSVVRFCDKDGYTPGEVCPKSDEYLVKFEYQPAGVNWDQGLLVRSKFTRTGELVSQSTLQKSF</sequence>
<comment type="caution">
    <text evidence="1">The sequence shown here is derived from an EMBL/GenBank/DDBJ whole genome shotgun (WGS) entry which is preliminary data.</text>
</comment>
<organism evidence="1 2">
    <name type="scientific">Vibrio ishigakensis</name>
    <dbReference type="NCBI Taxonomy" id="1481914"/>
    <lineage>
        <taxon>Bacteria</taxon>
        <taxon>Pseudomonadati</taxon>
        <taxon>Pseudomonadota</taxon>
        <taxon>Gammaproteobacteria</taxon>
        <taxon>Vibrionales</taxon>
        <taxon>Vibrionaceae</taxon>
        <taxon>Vibrio</taxon>
    </lineage>
</organism>
<dbReference type="Proteomes" id="UP000031670">
    <property type="component" value="Unassembled WGS sequence"/>
</dbReference>
<dbReference type="AlphaFoldDB" id="A0A0B8P3K9"/>
<evidence type="ECO:0000313" key="1">
    <source>
        <dbReference type="EMBL" id="GAM61355.1"/>
    </source>
</evidence>